<dbReference type="EMBL" id="AGNL01020257">
    <property type="protein sequence ID" value="EJK61240.1"/>
    <property type="molecule type" value="Genomic_DNA"/>
</dbReference>
<dbReference type="AlphaFoldDB" id="K0S7M7"/>
<sequence length="60" mass="6428">MRRGRISPAGTAAAVALHSLTDDEGGNDEADVDSTSSGPLPSSLIDEDALFIERFRRRRA</sequence>
<keyword evidence="3" id="KW-1185">Reference proteome</keyword>
<gene>
    <name evidence="2" type="ORF">THAOC_18310</name>
</gene>
<name>K0S7M7_THAOC</name>
<proteinExistence type="predicted"/>
<evidence type="ECO:0000313" key="2">
    <source>
        <dbReference type="EMBL" id="EJK61240.1"/>
    </source>
</evidence>
<dbReference type="Proteomes" id="UP000266841">
    <property type="component" value="Unassembled WGS sequence"/>
</dbReference>
<feature type="non-terminal residue" evidence="2">
    <location>
        <position position="60"/>
    </location>
</feature>
<evidence type="ECO:0000313" key="3">
    <source>
        <dbReference type="Proteomes" id="UP000266841"/>
    </source>
</evidence>
<feature type="compositionally biased region" description="Acidic residues" evidence="1">
    <location>
        <begin position="22"/>
        <end position="32"/>
    </location>
</feature>
<comment type="caution">
    <text evidence="2">The sequence shown here is derived from an EMBL/GenBank/DDBJ whole genome shotgun (WGS) entry which is preliminary data.</text>
</comment>
<feature type="region of interest" description="Disordered" evidence="1">
    <location>
        <begin position="20"/>
        <end position="43"/>
    </location>
</feature>
<reference evidence="2 3" key="1">
    <citation type="journal article" date="2012" name="Genome Biol.">
        <title>Genome and low-iron response of an oceanic diatom adapted to chronic iron limitation.</title>
        <authorList>
            <person name="Lommer M."/>
            <person name="Specht M."/>
            <person name="Roy A.S."/>
            <person name="Kraemer L."/>
            <person name="Andreson R."/>
            <person name="Gutowska M.A."/>
            <person name="Wolf J."/>
            <person name="Bergner S.V."/>
            <person name="Schilhabel M.B."/>
            <person name="Klostermeier U.C."/>
            <person name="Beiko R.G."/>
            <person name="Rosenstiel P."/>
            <person name="Hippler M."/>
            <person name="Laroche J."/>
        </authorList>
    </citation>
    <scope>NUCLEOTIDE SEQUENCE [LARGE SCALE GENOMIC DNA]</scope>
    <source>
        <strain evidence="2 3">CCMP1005</strain>
    </source>
</reference>
<organism evidence="2 3">
    <name type="scientific">Thalassiosira oceanica</name>
    <name type="common">Marine diatom</name>
    <dbReference type="NCBI Taxonomy" id="159749"/>
    <lineage>
        <taxon>Eukaryota</taxon>
        <taxon>Sar</taxon>
        <taxon>Stramenopiles</taxon>
        <taxon>Ochrophyta</taxon>
        <taxon>Bacillariophyta</taxon>
        <taxon>Coscinodiscophyceae</taxon>
        <taxon>Thalassiosirophycidae</taxon>
        <taxon>Thalassiosirales</taxon>
        <taxon>Thalassiosiraceae</taxon>
        <taxon>Thalassiosira</taxon>
    </lineage>
</organism>
<evidence type="ECO:0000256" key="1">
    <source>
        <dbReference type="SAM" id="MobiDB-lite"/>
    </source>
</evidence>
<accession>K0S7M7</accession>
<protein>
    <submittedName>
        <fullName evidence="2">Uncharacterized protein</fullName>
    </submittedName>
</protein>